<comment type="domain">
    <text evidence="8">The N-terminal region contains the highly conserved SGGXDS motif, predicted to be a P-loop motif involved in ATP binding.</text>
</comment>
<dbReference type="Pfam" id="PF09179">
    <property type="entry name" value="TilS"/>
    <property type="match status" value="1"/>
</dbReference>
<dbReference type="InterPro" id="IPR012094">
    <property type="entry name" value="tRNA_Ile_lys_synt"/>
</dbReference>
<comment type="catalytic activity">
    <reaction evidence="7 8">
        <text>cytidine(34) in tRNA(Ile2) + L-lysine + ATP = lysidine(34) in tRNA(Ile2) + AMP + diphosphate + H(+)</text>
        <dbReference type="Rhea" id="RHEA:43744"/>
        <dbReference type="Rhea" id="RHEA-COMP:10625"/>
        <dbReference type="Rhea" id="RHEA-COMP:10670"/>
        <dbReference type="ChEBI" id="CHEBI:15378"/>
        <dbReference type="ChEBI" id="CHEBI:30616"/>
        <dbReference type="ChEBI" id="CHEBI:32551"/>
        <dbReference type="ChEBI" id="CHEBI:33019"/>
        <dbReference type="ChEBI" id="CHEBI:82748"/>
        <dbReference type="ChEBI" id="CHEBI:83665"/>
        <dbReference type="ChEBI" id="CHEBI:456215"/>
        <dbReference type="EC" id="6.3.4.19"/>
    </reaction>
</comment>
<dbReference type="EMBL" id="JARXRM010000032">
    <property type="protein sequence ID" value="MDH5823393.1"/>
    <property type="molecule type" value="Genomic_DNA"/>
</dbReference>
<dbReference type="Proteomes" id="UP001156940">
    <property type="component" value="Unassembled WGS sequence"/>
</dbReference>
<dbReference type="InterPro" id="IPR014729">
    <property type="entry name" value="Rossmann-like_a/b/a_fold"/>
</dbReference>
<accession>A0ABT6JB38</accession>
<dbReference type="Pfam" id="PF11734">
    <property type="entry name" value="TilS_C"/>
    <property type="match status" value="1"/>
</dbReference>
<organism evidence="10 11">
    <name type="scientific">Luteimonas endophytica</name>
    <dbReference type="NCBI Taxonomy" id="3042023"/>
    <lineage>
        <taxon>Bacteria</taxon>
        <taxon>Pseudomonadati</taxon>
        <taxon>Pseudomonadota</taxon>
        <taxon>Gammaproteobacteria</taxon>
        <taxon>Lysobacterales</taxon>
        <taxon>Lysobacteraceae</taxon>
        <taxon>Luteimonas</taxon>
    </lineage>
</organism>
<keyword evidence="11" id="KW-1185">Reference proteome</keyword>
<evidence type="ECO:0000256" key="5">
    <source>
        <dbReference type="ARBA" id="ARBA00022741"/>
    </source>
</evidence>
<dbReference type="InterPro" id="IPR012795">
    <property type="entry name" value="tRNA_Ile_lys_synt_N"/>
</dbReference>
<dbReference type="PANTHER" id="PTHR43033:SF1">
    <property type="entry name" value="TRNA(ILE)-LYSIDINE SYNTHASE-RELATED"/>
    <property type="match status" value="1"/>
</dbReference>
<evidence type="ECO:0000256" key="4">
    <source>
        <dbReference type="ARBA" id="ARBA00022694"/>
    </source>
</evidence>
<evidence type="ECO:0000313" key="11">
    <source>
        <dbReference type="Proteomes" id="UP001156940"/>
    </source>
</evidence>
<keyword evidence="4 8" id="KW-0819">tRNA processing</keyword>
<dbReference type="SUPFAM" id="SSF52402">
    <property type="entry name" value="Adenine nucleotide alpha hydrolases-like"/>
    <property type="match status" value="1"/>
</dbReference>
<feature type="binding site" evidence="8">
    <location>
        <begin position="26"/>
        <end position="31"/>
    </location>
    <ligand>
        <name>ATP</name>
        <dbReference type="ChEBI" id="CHEBI:30616"/>
    </ligand>
</feature>
<dbReference type="EC" id="6.3.4.19" evidence="8"/>
<comment type="subcellular location">
    <subcellularLocation>
        <location evidence="1 8">Cytoplasm</location>
    </subcellularLocation>
</comment>
<evidence type="ECO:0000313" key="10">
    <source>
        <dbReference type="EMBL" id="MDH5823393.1"/>
    </source>
</evidence>
<keyword evidence="6 8" id="KW-0067">ATP-binding</keyword>
<evidence type="ECO:0000256" key="1">
    <source>
        <dbReference type="ARBA" id="ARBA00004496"/>
    </source>
</evidence>
<dbReference type="RefSeq" id="WP_280574576.1">
    <property type="nucleotide sequence ID" value="NZ_JARXRM010000032.1"/>
</dbReference>
<gene>
    <name evidence="8 10" type="primary">tilS</name>
    <name evidence="10" type="ORF">QFW77_10390</name>
</gene>
<dbReference type="Pfam" id="PF01171">
    <property type="entry name" value="ATP_bind_3"/>
    <property type="match status" value="1"/>
</dbReference>
<sequence length="455" mass="49271">MPQAPSPALLPRASPAEARPLLVGYSGGVDSTVLLHLLLEAKASGRWDRLRAIHVHHGLHPEADAWARHCRRACDALGVPLRIVRVSVSGDAGTGPEAAARAARHAAFAAELRPGEVLALAHHRDDQAETFLLRALRGSGAEGLGAMRPWRRYGRGWLWRPLLDAARADLLDAARARGLAWIEDPANADPGHDRNFLRHRVLPLLERRWPQARAAFAASAGLAAEASALLGEEDAQALASVRTPDPWTLSVAALLSLPAPRRARVLRLWVEGLGLPPLPARGLRQVETQMLHAASDRNPAFAWHGVALRRWRDLLHAGPQQPVLPAELELAWSPPYPPLLLPGGGSLAFENRDDGNARHPGPAAETGAAPAPELRVRARRGGERIRLPRRDHSHSLKHVLQALGVPPWVRARMPLLVDGDGAVLAAGDIAVSASLDAWLRDRRLRLAWSPGAVFE</sequence>
<dbReference type="SMART" id="SM00977">
    <property type="entry name" value="TilS_C"/>
    <property type="match status" value="1"/>
</dbReference>
<evidence type="ECO:0000256" key="3">
    <source>
        <dbReference type="ARBA" id="ARBA00022598"/>
    </source>
</evidence>
<dbReference type="NCBIfam" id="TIGR02433">
    <property type="entry name" value="lysidine_TilS_C"/>
    <property type="match status" value="1"/>
</dbReference>
<proteinExistence type="inferred from homology"/>
<reference evidence="10 11" key="1">
    <citation type="submission" date="2023-04" db="EMBL/GenBank/DDBJ databases">
        <title>Luteimonas endophyticus RD2P54.</title>
        <authorList>
            <person name="Sun J.-Q."/>
        </authorList>
    </citation>
    <scope>NUCLEOTIDE SEQUENCE [LARGE SCALE GENOMIC DNA]</scope>
    <source>
        <strain evidence="10 11">RD2P54</strain>
    </source>
</reference>
<dbReference type="SUPFAM" id="SSF82829">
    <property type="entry name" value="MesJ substrate recognition domain-like"/>
    <property type="match status" value="1"/>
</dbReference>
<dbReference type="CDD" id="cd01992">
    <property type="entry name" value="TilS_N"/>
    <property type="match status" value="1"/>
</dbReference>
<name>A0ABT6JB38_9GAMM</name>
<evidence type="ECO:0000256" key="7">
    <source>
        <dbReference type="ARBA" id="ARBA00048539"/>
    </source>
</evidence>
<dbReference type="PANTHER" id="PTHR43033">
    <property type="entry name" value="TRNA(ILE)-LYSIDINE SYNTHASE-RELATED"/>
    <property type="match status" value="1"/>
</dbReference>
<dbReference type="Gene3D" id="3.40.50.620">
    <property type="entry name" value="HUPs"/>
    <property type="match status" value="1"/>
</dbReference>
<comment type="function">
    <text evidence="8">Ligates lysine onto the cytidine present at position 34 of the AUA codon-specific tRNA(Ile) that contains the anticodon CAU, in an ATP-dependent manner. Cytidine is converted to lysidine, thus changing the amino acid specificity of the tRNA from methionine to isoleucine.</text>
</comment>
<dbReference type="InterPro" id="IPR011063">
    <property type="entry name" value="TilS/TtcA_N"/>
</dbReference>
<evidence type="ECO:0000256" key="2">
    <source>
        <dbReference type="ARBA" id="ARBA00022490"/>
    </source>
</evidence>
<comment type="caution">
    <text evidence="10">The sequence shown here is derived from an EMBL/GenBank/DDBJ whole genome shotgun (WGS) entry which is preliminary data.</text>
</comment>
<dbReference type="InterPro" id="IPR015262">
    <property type="entry name" value="tRNA_Ile_lys_synt_subst-bd"/>
</dbReference>
<evidence type="ECO:0000259" key="9">
    <source>
        <dbReference type="SMART" id="SM00977"/>
    </source>
</evidence>
<evidence type="ECO:0000256" key="6">
    <source>
        <dbReference type="ARBA" id="ARBA00022840"/>
    </source>
</evidence>
<dbReference type="HAMAP" id="MF_01161">
    <property type="entry name" value="tRNA_Ile_lys_synt"/>
    <property type="match status" value="1"/>
</dbReference>
<dbReference type="NCBIfam" id="TIGR02432">
    <property type="entry name" value="lysidine_TilS_N"/>
    <property type="match status" value="1"/>
</dbReference>
<dbReference type="Gene3D" id="1.20.59.20">
    <property type="match status" value="1"/>
</dbReference>
<dbReference type="InterPro" id="IPR012796">
    <property type="entry name" value="Lysidine-tRNA-synth_C"/>
</dbReference>
<feature type="domain" description="Lysidine-tRNA(Ile) synthetase C-terminal" evidence="9">
    <location>
        <begin position="374"/>
        <end position="448"/>
    </location>
</feature>
<protein>
    <recommendedName>
        <fullName evidence="8">tRNA(Ile)-lysidine synthase</fullName>
        <ecNumber evidence="8">6.3.4.19</ecNumber>
    </recommendedName>
    <alternativeName>
        <fullName evidence="8">tRNA(Ile)-2-lysyl-cytidine synthase</fullName>
    </alternativeName>
    <alternativeName>
        <fullName evidence="8">tRNA(Ile)-lysidine synthetase</fullName>
    </alternativeName>
</protein>
<dbReference type="GO" id="GO:0032267">
    <property type="term" value="F:tRNA(Ile)-lysidine synthase activity"/>
    <property type="evidence" value="ECO:0007669"/>
    <property type="project" value="UniProtKB-EC"/>
</dbReference>
<keyword evidence="2 8" id="KW-0963">Cytoplasm</keyword>
<keyword evidence="3 8" id="KW-0436">Ligase</keyword>
<dbReference type="SUPFAM" id="SSF56037">
    <property type="entry name" value="PheT/TilS domain"/>
    <property type="match status" value="1"/>
</dbReference>
<evidence type="ECO:0000256" key="8">
    <source>
        <dbReference type="HAMAP-Rule" id="MF_01161"/>
    </source>
</evidence>
<keyword evidence="5 8" id="KW-0547">Nucleotide-binding</keyword>
<comment type="similarity">
    <text evidence="8">Belongs to the tRNA(Ile)-lysidine synthase family.</text>
</comment>